<evidence type="ECO:0000256" key="9">
    <source>
        <dbReference type="ARBA" id="ARBA00049280"/>
    </source>
</evidence>
<reference evidence="12" key="1">
    <citation type="submission" date="2009-08" db="EMBL/GenBank/DDBJ databases">
        <title>Annotation of Salpingoeca rosetta.</title>
        <authorList>
            <consortium name="The Broad Institute Genome Sequencing Platform"/>
            <person name="Russ C."/>
            <person name="Cuomo C."/>
            <person name="Burger G."/>
            <person name="Gray M.W."/>
            <person name="Holland P.W.H."/>
            <person name="King N."/>
            <person name="Lang F.B.F."/>
            <person name="Roger A.J."/>
            <person name="Ruiz-Trillo I."/>
            <person name="Young S.K."/>
            <person name="Zeng Q."/>
            <person name="Gargeya S."/>
            <person name="Alvarado L."/>
            <person name="Berlin A."/>
            <person name="Chapman S.B."/>
            <person name="Chen Z."/>
            <person name="Freedman E."/>
            <person name="Gellesch M."/>
            <person name="Goldberg J."/>
            <person name="Griggs A."/>
            <person name="Gujja S."/>
            <person name="Heilman E."/>
            <person name="Heiman D."/>
            <person name="Howarth C."/>
            <person name="Mehta T."/>
            <person name="Neiman D."/>
            <person name="Pearson M."/>
            <person name="Roberts A."/>
            <person name="Saif S."/>
            <person name="Shea T."/>
            <person name="Shenoy N."/>
            <person name="Sisk P."/>
            <person name="Stolte C."/>
            <person name="Sykes S."/>
            <person name="White J."/>
            <person name="Yandava C."/>
            <person name="Haas B."/>
            <person name="Nusbaum C."/>
            <person name="Birren B."/>
        </authorList>
    </citation>
    <scope>NUCLEOTIDE SEQUENCE [LARGE SCALE GENOMIC DNA]</scope>
    <source>
        <strain evidence="12">ATCC 50818</strain>
    </source>
</reference>
<dbReference type="SUPFAM" id="SSF56112">
    <property type="entry name" value="Protein kinase-like (PK-like)"/>
    <property type="match status" value="1"/>
</dbReference>
<dbReference type="PANTHER" id="PTHR24056">
    <property type="entry name" value="CELL DIVISION PROTEIN KINASE"/>
    <property type="match status" value="1"/>
</dbReference>
<dbReference type="EMBL" id="GL832955">
    <property type="protein sequence ID" value="EGD72120.1"/>
    <property type="molecule type" value="Genomic_DNA"/>
</dbReference>
<evidence type="ECO:0000256" key="10">
    <source>
        <dbReference type="SAM" id="MobiDB-lite"/>
    </source>
</evidence>
<evidence type="ECO:0000256" key="8">
    <source>
        <dbReference type="ARBA" id="ARBA00048367"/>
    </source>
</evidence>
<dbReference type="GeneID" id="16067620"/>
<dbReference type="KEGG" id="sre:PTSG_00138"/>
<gene>
    <name evidence="12" type="ORF">PTSG_00138</name>
</gene>
<feature type="compositionally biased region" description="Basic and acidic residues" evidence="10">
    <location>
        <begin position="70"/>
        <end position="81"/>
    </location>
</feature>
<dbReference type="GO" id="GO:0016592">
    <property type="term" value="C:mediator complex"/>
    <property type="evidence" value="ECO:0007669"/>
    <property type="project" value="TreeGrafter"/>
</dbReference>
<feature type="region of interest" description="Disordered" evidence="10">
    <location>
        <begin position="70"/>
        <end position="137"/>
    </location>
</feature>
<dbReference type="RefSeq" id="XP_004998692.1">
    <property type="nucleotide sequence ID" value="XM_004998635.1"/>
</dbReference>
<dbReference type="Gene3D" id="3.30.200.20">
    <property type="entry name" value="Phosphorylase Kinase, domain 1"/>
    <property type="match status" value="1"/>
</dbReference>
<evidence type="ECO:0000313" key="13">
    <source>
        <dbReference type="Proteomes" id="UP000007799"/>
    </source>
</evidence>
<feature type="compositionally biased region" description="Low complexity" evidence="10">
    <location>
        <begin position="165"/>
        <end position="189"/>
    </location>
</feature>
<dbReference type="InParanoid" id="F2TVM4"/>
<keyword evidence="5 12" id="KW-0418">Kinase</keyword>
<dbReference type="STRING" id="946362.F2TVM4"/>
<dbReference type="Proteomes" id="UP000007799">
    <property type="component" value="Unassembled WGS sequence"/>
</dbReference>
<dbReference type="GO" id="GO:0004693">
    <property type="term" value="F:cyclin-dependent protein serine/threonine kinase activity"/>
    <property type="evidence" value="ECO:0007669"/>
    <property type="project" value="UniProtKB-EC"/>
</dbReference>
<feature type="compositionally biased region" description="Polar residues" evidence="10">
    <location>
        <begin position="110"/>
        <end position="137"/>
    </location>
</feature>
<comment type="catalytic activity">
    <reaction evidence="7">
        <text>L-threonyl-[protein] + ATP = O-phospho-L-threonyl-[protein] + ADP + H(+)</text>
        <dbReference type="Rhea" id="RHEA:46608"/>
        <dbReference type="Rhea" id="RHEA-COMP:11060"/>
        <dbReference type="Rhea" id="RHEA-COMP:11605"/>
        <dbReference type="ChEBI" id="CHEBI:15378"/>
        <dbReference type="ChEBI" id="CHEBI:30013"/>
        <dbReference type="ChEBI" id="CHEBI:30616"/>
        <dbReference type="ChEBI" id="CHEBI:61977"/>
        <dbReference type="ChEBI" id="CHEBI:456216"/>
        <dbReference type="EC" id="2.7.11.22"/>
    </reaction>
</comment>
<dbReference type="InterPro" id="IPR000719">
    <property type="entry name" value="Prot_kinase_dom"/>
</dbReference>
<dbReference type="InterPro" id="IPR011009">
    <property type="entry name" value="Kinase-like_dom_sf"/>
</dbReference>
<dbReference type="PANTHER" id="PTHR24056:SF495">
    <property type="entry name" value="CYCLIN-DEPENDENT KINASE 8-RELATED"/>
    <property type="match status" value="1"/>
</dbReference>
<evidence type="ECO:0000256" key="6">
    <source>
        <dbReference type="ARBA" id="ARBA00022840"/>
    </source>
</evidence>
<dbReference type="GO" id="GO:0008353">
    <property type="term" value="F:RNA polymerase II CTD heptapeptide repeat kinase activity"/>
    <property type="evidence" value="ECO:0007669"/>
    <property type="project" value="UniProtKB-EC"/>
</dbReference>
<keyword evidence="6" id="KW-0067">ATP-binding</keyword>
<accession>F2TVM4</accession>
<dbReference type="AlphaFoldDB" id="F2TVM4"/>
<dbReference type="Gene3D" id="1.10.510.10">
    <property type="entry name" value="Transferase(Phosphotransferase) domain 1"/>
    <property type="match status" value="1"/>
</dbReference>
<feature type="domain" description="Protein kinase" evidence="11">
    <location>
        <begin position="219"/>
        <end position="516"/>
    </location>
</feature>
<evidence type="ECO:0000256" key="4">
    <source>
        <dbReference type="ARBA" id="ARBA00022741"/>
    </source>
</evidence>
<sequence>MCSRRLQEYLQREQGDVKRIFASAGRLGQGTYGVVYKVRHGSRAAAFAHEREEARKAEQAQWYEAAEARRRAAQLAREDPQQQHQQQQQQAQAQQLEEQMQVPIIDFGLGTSSTPPVSSNTMMARPSSWSAGTGSQEAPAQLTDVLAHNPAPMDTAAEPRPHSVPATSASATSTTTTGTTTAAPAESGSDPSTEQDSGSAPKPAASGERKSGLPPISHPSFSIFVSNGSMGRSHKRGKHLIPYGSCPRYDDTDRDPQRWYALKAMQAPTTKNLDVSVPALREFSLLRELKHKNIIMIKDTFLRPTVDPKQIWILFEYATFDLWYLLQTHRKEKGAPLPEAMQLSIMHQLCSGMAYLHDHWIIHRDLKPGNILITSYNDIRPGVVKLADFGLARLCSAPPKPLARVDPIVVTYWYRAPELLLGTEHYTRAIDMWALGCIMAELVTLRPLFHVAEDQKTKDPYFKEQLAAIAQVLGVAMESEWQMLTELPKYPNYSSDSRKFKTPTCVGCCVTIRRRD</sequence>
<dbReference type="eggNOG" id="KOG0666">
    <property type="taxonomic scope" value="Eukaryota"/>
</dbReference>
<dbReference type="InterPro" id="IPR050108">
    <property type="entry name" value="CDK"/>
</dbReference>
<keyword evidence="4" id="KW-0547">Nucleotide-binding</keyword>
<dbReference type="PROSITE" id="PS00108">
    <property type="entry name" value="PROTEIN_KINASE_ST"/>
    <property type="match status" value="1"/>
</dbReference>
<dbReference type="FunCoup" id="F2TVM4">
    <property type="interactions" value="2103"/>
</dbReference>
<dbReference type="SMART" id="SM00220">
    <property type="entry name" value="S_TKc"/>
    <property type="match status" value="1"/>
</dbReference>
<comment type="catalytic activity">
    <reaction evidence="9">
        <text>[DNA-directed RNA polymerase] + ATP = phospho-[DNA-directed RNA polymerase] + ADP + H(+)</text>
        <dbReference type="Rhea" id="RHEA:10216"/>
        <dbReference type="Rhea" id="RHEA-COMP:11321"/>
        <dbReference type="Rhea" id="RHEA-COMP:11322"/>
        <dbReference type="ChEBI" id="CHEBI:15378"/>
        <dbReference type="ChEBI" id="CHEBI:30616"/>
        <dbReference type="ChEBI" id="CHEBI:43176"/>
        <dbReference type="ChEBI" id="CHEBI:68546"/>
        <dbReference type="ChEBI" id="CHEBI:456216"/>
        <dbReference type="EC" id="2.7.11.23"/>
    </reaction>
</comment>
<comment type="similarity">
    <text evidence="1">Belongs to the protein kinase superfamily. CMGC Ser/Thr protein kinase family. CDC2/CDKX subfamily.</text>
</comment>
<feature type="compositionally biased region" description="Low complexity" evidence="10">
    <location>
        <begin position="82"/>
        <end position="101"/>
    </location>
</feature>
<dbReference type="GO" id="GO:0005524">
    <property type="term" value="F:ATP binding"/>
    <property type="evidence" value="ECO:0007669"/>
    <property type="project" value="UniProtKB-KW"/>
</dbReference>
<comment type="catalytic activity">
    <reaction evidence="8">
        <text>L-seryl-[protein] + ATP = O-phospho-L-seryl-[protein] + ADP + H(+)</text>
        <dbReference type="Rhea" id="RHEA:17989"/>
        <dbReference type="Rhea" id="RHEA-COMP:9863"/>
        <dbReference type="Rhea" id="RHEA-COMP:11604"/>
        <dbReference type="ChEBI" id="CHEBI:15378"/>
        <dbReference type="ChEBI" id="CHEBI:29999"/>
        <dbReference type="ChEBI" id="CHEBI:30616"/>
        <dbReference type="ChEBI" id="CHEBI:83421"/>
        <dbReference type="ChEBI" id="CHEBI:456216"/>
        <dbReference type="EC" id="2.7.11.22"/>
    </reaction>
</comment>
<proteinExistence type="inferred from homology"/>
<dbReference type="PROSITE" id="PS50011">
    <property type="entry name" value="PROTEIN_KINASE_DOM"/>
    <property type="match status" value="1"/>
</dbReference>
<evidence type="ECO:0000259" key="11">
    <source>
        <dbReference type="PROSITE" id="PS50011"/>
    </source>
</evidence>
<evidence type="ECO:0000256" key="7">
    <source>
        <dbReference type="ARBA" id="ARBA00047811"/>
    </source>
</evidence>
<organism evidence="13">
    <name type="scientific">Salpingoeca rosetta (strain ATCC 50818 / BSB-021)</name>
    <dbReference type="NCBI Taxonomy" id="946362"/>
    <lineage>
        <taxon>Eukaryota</taxon>
        <taxon>Choanoflagellata</taxon>
        <taxon>Craspedida</taxon>
        <taxon>Salpingoecidae</taxon>
        <taxon>Salpingoeca</taxon>
    </lineage>
</organism>
<evidence type="ECO:0000256" key="1">
    <source>
        <dbReference type="ARBA" id="ARBA00006485"/>
    </source>
</evidence>
<name>F2TVM4_SALR5</name>
<keyword evidence="3" id="KW-0808">Transferase</keyword>
<feature type="region of interest" description="Disordered" evidence="10">
    <location>
        <begin position="151"/>
        <end position="218"/>
    </location>
</feature>
<dbReference type="Pfam" id="PF00069">
    <property type="entry name" value="Pkinase"/>
    <property type="match status" value="1"/>
</dbReference>
<dbReference type="OrthoDB" id="6284126at2759"/>
<evidence type="ECO:0000256" key="3">
    <source>
        <dbReference type="ARBA" id="ARBA00022679"/>
    </source>
</evidence>
<protein>
    <submittedName>
        <fullName evidence="12">CMGC/CDK/CDK8 protein kinase</fullName>
    </submittedName>
</protein>
<keyword evidence="2" id="KW-0723">Serine/threonine-protein kinase</keyword>
<evidence type="ECO:0000313" key="12">
    <source>
        <dbReference type="EMBL" id="EGD72120.1"/>
    </source>
</evidence>
<dbReference type="InterPro" id="IPR008271">
    <property type="entry name" value="Ser/Thr_kinase_AS"/>
</dbReference>
<keyword evidence="13" id="KW-1185">Reference proteome</keyword>
<evidence type="ECO:0000256" key="2">
    <source>
        <dbReference type="ARBA" id="ARBA00022527"/>
    </source>
</evidence>
<evidence type="ECO:0000256" key="5">
    <source>
        <dbReference type="ARBA" id="ARBA00022777"/>
    </source>
</evidence>